<sequence length="75" mass="8287">MTDLGLYLAKRTVNKAEVSRRTGISKSRLTQLTSNDSAKLRADELYLIALAINADPGEMFKELFEGVGLKGKKDK</sequence>
<dbReference type="Pfam" id="PF13443">
    <property type="entry name" value="HTH_26"/>
    <property type="match status" value="1"/>
</dbReference>
<proteinExistence type="predicted"/>
<dbReference type="GO" id="GO:0003677">
    <property type="term" value="F:DNA binding"/>
    <property type="evidence" value="ECO:0007669"/>
    <property type="project" value="InterPro"/>
</dbReference>
<keyword evidence="3" id="KW-1185">Reference proteome</keyword>
<dbReference type="AlphaFoldDB" id="G0IV24"/>
<dbReference type="HOGENOM" id="CLU_199601_0_0_10"/>
<dbReference type="InterPro" id="IPR010982">
    <property type="entry name" value="Lambda_DNA-bd_dom_sf"/>
</dbReference>
<evidence type="ECO:0000259" key="1">
    <source>
        <dbReference type="Pfam" id="PF13443"/>
    </source>
</evidence>
<dbReference type="Proteomes" id="UP000001635">
    <property type="component" value="Chromosome"/>
</dbReference>
<protein>
    <recommendedName>
        <fullName evidence="1">HTH cro/C1-type domain-containing protein</fullName>
    </recommendedName>
</protein>
<reference evidence="3" key="1">
    <citation type="submission" date="2011-07" db="EMBL/GenBank/DDBJ databases">
        <title>The complete genome of Cyclobacterium marinum DSM 745.</title>
        <authorList>
            <person name="Lucas S."/>
            <person name="Han J."/>
            <person name="Lapidus A."/>
            <person name="Bruce D."/>
            <person name="Goodwin L."/>
            <person name="Pitluck S."/>
            <person name="Peters L."/>
            <person name="Kyrpides N."/>
            <person name="Mavromatis K."/>
            <person name="Ivanova N."/>
            <person name="Ovchinnikova G."/>
            <person name="Chertkov O."/>
            <person name="Detter J.C."/>
            <person name="Tapia R."/>
            <person name="Han C."/>
            <person name="Land M."/>
            <person name="Hauser L."/>
            <person name="Markowitz V."/>
            <person name="Cheng J.-F."/>
            <person name="Hugenholtz P."/>
            <person name="Woyke T."/>
            <person name="Wu D."/>
            <person name="Tindall B."/>
            <person name="Schuetze A."/>
            <person name="Brambilla E."/>
            <person name="Klenk H.-P."/>
            <person name="Eisen J.A."/>
        </authorList>
    </citation>
    <scope>NUCLEOTIDE SEQUENCE [LARGE SCALE GENOMIC DNA]</scope>
    <source>
        <strain evidence="3">ATCC 25205 / DSM 745 / LMG 13164 / NCIMB 1802</strain>
    </source>
</reference>
<dbReference type="RefSeq" id="WP_014021305.1">
    <property type="nucleotide sequence ID" value="NC_015914.1"/>
</dbReference>
<evidence type="ECO:0000313" key="3">
    <source>
        <dbReference type="Proteomes" id="UP000001635"/>
    </source>
</evidence>
<dbReference type="eggNOG" id="COG3655">
    <property type="taxonomic scope" value="Bacteria"/>
</dbReference>
<accession>G0IV24</accession>
<organism evidence="2 3">
    <name type="scientific">Cyclobacterium marinum (strain ATCC 25205 / DSM 745 / LMG 13164 / NCIMB 1802)</name>
    <name type="common">Flectobacillus marinus</name>
    <dbReference type="NCBI Taxonomy" id="880070"/>
    <lineage>
        <taxon>Bacteria</taxon>
        <taxon>Pseudomonadati</taxon>
        <taxon>Bacteroidota</taxon>
        <taxon>Cytophagia</taxon>
        <taxon>Cytophagales</taxon>
        <taxon>Cyclobacteriaceae</taxon>
        <taxon>Cyclobacterium</taxon>
    </lineage>
</organism>
<feature type="domain" description="HTH cro/C1-type" evidence="1">
    <location>
        <begin position="7"/>
        <end position="60"/>
    </location>
</feature>
<evidence type="ECO:0000313" key="2">
    <source>
        <dbReference type="EMBL" id="AEL27015.1"/>
    </source>
</evidence>
<gene>
    <name evidence="2" type="ordered locus">Cycma_3290</name>
</gene>
<dbReference type="InterPro" id="IPR001387">
    <property type="entry name" value="Cro/C1-type_HTH"/>
</dbReference>
<dbReference type="OrthoDB" id="1123008at2"/>
<name>G0IV24_CYCMS</name>
<dbReference type="EMBL" id="CP002955">
    <property type="protein sequence ID" value="AEL27015.1"/>
    <property type="molecule type" value="Genomic_DNA"/>
</dbReference>
<dbReference type="SUPFAM" id="SSF47413">
    <property type="entry name" value="lambda repressor-like DNA-binding domains"/>
    <property type="match status" value="1"/>
</dbReference>
<dbReference type="KEGG" id="cmr:Cycma_3290"/>